<dbReference type="EMBL" id="JAMQCR010000003">
    <property type="protein sequence ID" value="MCM2535930.1"/>
    <property type="molecule type" value="Genomic_DNA"/>
</dbReference>
<gene>
    <name evidence="1" type="ORF">NDK43_31120</name>
</gene>
<evidence type="ECO:0000313" key="2">
    <source>
        <dbReference type="Proteomes" id="UP001523262"/>
    </source>
</evidence>
<sequence length="414" mass="46119">MLKKLILVLLTTILFLTGCQSIKGVNFNQMIINSSKITSEESSMTASLDLSYNKAKVQDKDFLKVLDLINHAKLDIQAKMQNSNTVSLEGNVILQKGKIPFQMYVDKKEMVLLLDPASKPVRIPMTDQTGDDKWIQDMQAKLLSSVVNDLPNPKHISVQTKSEKVHGSTVAGYKVHAEVYANEVPDLLLSLLNNLLKDDKAISQIVNAMNEINKTTDVGSTMTAAEFKSGLQEFKTQVTQSLPEMKKTKWLSAKNSFKTDIFLDRSFNERKSISDLNIASIDDTSGLTGVRLHLVNETWNINKPVTATKIRYSSYLKEDATPEQFLATLDKKQSVLYQIVTSFTRSEPLKATQVQVINNKRKADGVTVKGLAKGDMIKIYNASTGGKLLAVKQAAGQLILYPYHNLELNQGKFM</sequence>
<organism evidence="1 2">
    <name type="scientific">Neobacillus pocheonensis</name>
    <dbReference type="NCBI Taxonomy" id="363869"/>
    <lineage>
        <taxon>Bacteria</taxon>
        <taxon>Bacillati</taxon>
        <taxon>Bacillota</taxon>
        <taxon>Bacilli</taxon>
        <taxon>Bacillales</taxon>
        <taxon>Bacillaceae</taxon>
        <taxon>Neobacillus</taxon>
    </lineage>
</organism>
<comment type="caution">
    <text evidence="1">The sequence shown here is derived from an EMBL/GenBank/DDBJ whole genome shotgun (WGS) entry which is preliminary data.</text>
</comment>
<evidence type="ECO:0000313" key="1">
    <source>
        <dbReference type="EMBL" id="MCM2535930.1"/>
    </source>
</evidence>
<evidence type="ECO:0008006" key="3">
    <source>
        <dbReference type="Google" id="ProtNLM"/>
    </source>
</evidence>
<dbReference type="PROSITE" id="PS51257">
    <property type="entry name" value="PROKAR_LIPOPROTEIN"/>
    <property type="match status" value="1"/>
</dbReference>
<dbReference type="Proteomes" id="UP001523262">
    <property type="component" value="Unassembled WGS sequence"/>
</dbReference>
<keyword evidence="2" id="KW-1185">Reference proteome</keyword>
<protein>
    <recommendedName>
        <fullName evidence="3">Lipoprotein</fullName>
    </recommendedName>
</protein>
<reference evidence="1 2" key="1">
    <citation type="submission" date="2022-06" db="EMBL/GenBank/DDBJ databases">
        <authorList>
            <person name="Jeon C.O."/>
        </authorList>
    </citation>
    <scope>NUCLEOTIDE SEQUENCE [LARGE SCALE GENOMIC DNA]</scope>
    <source>
        <strain evidence="1 2">KCTC 13943</strain>
    </source>
</reference>
<accession>A0ABT0WJS7</accession>
<name>A0ABT0WJS7_9BACI</name>
<proteinExistence type="predicted"/>